<evidence type="ECO:0000256" key="3">
    <source>
        <dbReference type="ARBA" id="ARBA00022490"/>
    </source>
</evidence>
<dbReference type="KEGG" id="elux:BTN50_0654"/>
<dbReference type="PROSITE" id="PS50851">
    <property type="entry name" value="CHEW"/>
    <property type="match status" value="1"/>
</dbReference>
<gene>
    <name evidence="5" type="ORF">BTN50_0654</name>
</gene>
<dbReference type="InterPro" id="IPR036061">
    <property type="entry name" value="CheW-like_dom_sf"/>
</dbReference>
<reference evidence="6" key="1">
    <citation type="submission" date="2017-04" db="EMBL/GenBank/DDBJ databases">
        <title>Genome evolution of the luminous symbionts of deep sea anglerfish.</title>
        <authorList>
            <person name="Hendry T.A."/>
        </authorList>
    </citation>
    <scope>NUCLEOTIDE SEQUENCE [LARGE SCALE GENOMIC DNA]</scope>
</reference>
<evidence type="ECO:0000256" key="2">
    <source>
        <dbReference type="ARBA" id="ARBA00021483"/>
    </source>
</evidence>
<name>A0A291B837_9GAMM</name>
<dbReference type="SUPFAM" id="SSF50341">
    <property type="entry name" value="CheW-like"/>
    <property type="match status" value="1"/>
</dbReference>
<dbReference type="GO" id="GO:0006935">
    <property type="term" value="P:chemotaxis"/>
    <property type="evidence" value="ECO:0007669"/>
    <property type="project" value="InterPro"/>
</dbReference>
<dbReference type="Gene3D" id="2.40.50.180">
    <property type="entry name" value="CheA-289, Domain 4"/>
    <property type="match status" value="1"/>
</dbReference>
<comment type="subcellular location">
    <subcellularLocation>
        <location evidence="1">Cytoplasm</location>
    </subcellularLocation>
</comment>
<protein>
    <recommendedName>
        <fullName evidence="2">Chemotaxis protein CheW</fullName>
    </recommendedName>
</protein>
<dbReference type="AlphaFoldDB" id="A0A291B837"/>
<dbReference type="Pfam" id="PF01584">
    <property type="entry name" value="CheW"/>
    <property type="match status" value="1"/>
</dbReference>
<feature type="domain" description="CheW-like" evidence="4">
    <location>
        <begin position="9"/>
        <end position="120"/>
    </location>
</feature>
<accession>A0A291B837</accession>
<proteinExistence type="predicted"/>
<dbReference type="InterPro" id="IPR002545">
    <property type="entry name" value="CheW-lke_dom"/>
</dbReference>
<sequence>MVGESKLKGSPFLGFDLAHEFYDVDIKAVKKIRMWERPTIIPLAPKFILGVINLQGMIVSIMDLRVRFDIGQVEYLPTTVVLILKAGEVAGERILGIIIYAISDVIDMGDNNLNSPMKNF</sequence>
<dbReference type="Proteomes" id="UP000218160">
    <property type="component" value="Chromosome 1"/>
</dbReference>
<keyword evidence="3" id="KW-0963">Cytoplasm</keyword>
<dbReference type="EMBL" id="CP020660">
    <property type="protein sequence ID" value="ATF09174.1"/>
    <property type="molecule type" value="Genomic_DNA"/>
</dbReference>
<evidence type="ECO:0000256" key="1">
    <source>
        <dbReference type="ARBA" id="ARBA00004496"/>
    </source>
</evidence>
<evidence type="ECO:0000313" key="5">
    <source>
        <dbReference type="EMBL" id="ATF09174.1"/>
    </source>
</evidence>
<evidence type="ECO:0000259" key="4">
    <source>
        <dbReference type="PROSITE" id="PS50851"/>
    </source>
</evidence>
<dbReference type="InterPro" id="IPR039315">
    <property type="entry name" value="CheW"/>
</dbReference>
<dbReference type="PANTHER" id="PTHR22617:SF45">
    <property type="entry name" value="CHEMOTAXIS PROTEIN CHEW"/>
    <property type="match status" value="1"/>
</dbReference>
<dbReference type="SMART" id="SM00260">
    <property type="entry name" value="CheW"/>
    <property type="match status" value="1"/>
</dbReference>
<organism evidence="5 6">
    <name type="scientific">Candidatus Enterovibrio altilux</name>
    <dbReference type="NCBI Taxonomy" id="1927128"/>
    <lineage>
        <taxon>Bacteria</taxon>
        <taxon>Pseudomonadati</taxon>
        <taxon>Pseudomonadota</taxon>
        <taxon>Gammaproteobacteria</taxon>
        <taxon>Vibrionales</taxon>
        <taxon>Vibrionaceae</taxon>
        <taxon>Enterovibrio</taxon>
    </lineage>
</organism>
<dbReference type="PANTHER" id="PTHR22617">
    <property type="entry name" value="CHEMOTAXIS SENSOR HISTIDINE KINASE-RELATED"/>
    <property type="match status" value="1"/>
</dbReference>
<evidence type="ECO:0000313" key="6">
    <source>
        <dbReference type="Proteomes" id="UP000218160"/>
    </source>
</evidence>
<keyword evidence="6" id="KW-1185">Reference proteome</keyword>
<dbReference type="GO" id="GO:0005829">
    <property type="term" value="C:cytosol"/>
    <property type="evidence" value="ECO:0007669"/>
    <property type="project" value="TreeGrafter"/>
</dbReference>
<dbReference type="GO" id="GO:0007165">
    <property type="term" value="P:signal transduction"/>
    <property type="evidence" value="ECO:0007669"/>
    <property type="project" value="InterPro"/>
</dbReference>